<keyword evidence="3" id="KW-1185">Reference proteome</keyword>
<evidence type="ECO:0000313" key="2">
    <source>
        <dbReference type="EMBL" id="AEI35829.1"/>
    </source>
</evidence>
<proteinExistence type="predicted"/>
<sequence>MNITKFNQFISQLGYQLPNDFNYSIGINQIVRFKDVNKVKHNKNLWLHRVSLNSYVFGDWSLNEKHIYNDNREYTKQEYKHYYKAKQKQEYLEYKEHRAIANACINEYNKLADVDPQHPYLVKKQVLPCFGMKQKGNAIVVPIFGTIAPFEGDLQSLQYILPDGFKQFRKGAKYKGGCFNVNDNGTDYFIYAEGLATSLSILRYLQKRLIRATIICCFTCGNLEPVISYMRRIYPKAYFEIWADKDKSRVGQETAMKIADRFDNIKVRLPDLTPEQVEQGYSDFNDWFNLHGVFNNEK</sequence>
<dbReference type="InterPro" id="IPR006171">
    <property type="entry name" value="TOPRIM_dom"/>
</dbReference>
<evidence type="ECO:0000313" key="3">
    <source>
        <dbReference type="Proteomes" id="UP000000490"/>
    </source>
</evidence>
<dbReference type="EMBL" id="CP002872">
    <property type="protein sequence ID" value="AEI35829.1"/>
    <property type="molecule type" value="Genomic_DNA"/>
</dbReference>
<organism evidence="2 3">
    <name type="scientific">Francisella salina</name>
    <dbReference type="NCBI Taxonomy" id="573569"/>
    <lineage>
        <taxon>Bacteria</taxon>
        <taxon>Pseudomonadati</taxon>
        <taxon>Pseudomonadota</taxon>
        <taxon>Gammaproteobacteria</taxon>
        <taxon>Thiotrichales</taxon>
        <taxon>Francisellaceae</taxon>
        <taxon>Francisella</taxon>
    </lineage>
</organism>
<reference evidence="2" key="1">
    <citation type="submission" date="2011-05" db="EMBL/GenBank/DDBJ databases">
        <authorList>
            <person name="Kuske C.R."/>
            <person name="Challacombe J.F."/>
            <person name="Siddaramappa S."/>
            <person name="Petersen J.M."/>
            <person name="Bruce D.C."/>
        </authorList>
    </citation>
    <scope>NUCLEOTIDE SEQUENCE</scope>
    <source>
        <strain evidence="2">TX077308</strain>
    </source>
</reference>
<accession>A0ABN3ZSH7</accession>
<protein>
    <submittedName>
        <fullName evidence="2">DNA primase</fullName>
    </submittedName>
</protein>
<name>A0ABN3ZSH7_FRAST</name>
<dbReference type="Proteomes" id="UP000000490">
    <property type="component" value="Chromosome"/>
</dbReference>
<gene>
    <name evidence="2" type="ordered locus">F7308_0902</name>
</gene>
<feature type="domain" description="Toprim" evidence="1">
    <location>
        <begin position="190"/>
        <end position="292"/>
    </location>
</feature>
<evidence type="ECO:0000259" key="1">
    <source>
        <dbReference type="Pfam" id="PF13362"/>
    </source>
</evidence>
<dbReference type="RefSeq" id="WP_013922667.1">
    <property type="nucleotide sequence ID" value="NC_015696.1"/>
</dbReference>
<dbReference type="Pfam" id="PF13362">
    <property type="entry name" value="Toprim_3"/>
    <property type="match status" value="1"/>
</dbReference>